<organism evidence="1 2">
    <name type="scientific">Marinococcus luteus</name>
    <dbReference type="NCBI Taxonomy" id="1122204"/>
    <lineage>
        <taxon>Bacteria</taxon>
        <taxon>Bacillati</taxon>
        <taxon>Bacillota</taxon>
        <taxon>Bacilli</taxon>
        <taxon>Bacillales</taxon>
        <taxon>Bacillaceae</taxon>
        <taxon>Marinococcus</taxon>
    </lineage>
</organism>
<protein>
    <submittedName>
        <fullName evidence="1">Uncharacterized protein</fullName>
    </submittedName>
</protein>
<gene>
    <name evidence="1" type="ORF">SAMN05421781_0870</name>
</gene>
<proteinExistence type="predicted"/>
<keyword evidence="2" id="KW-1185">Reference proteome</keyword>
<dbReference type="AlphaFoldDB" id="A0A1H2RQG2"/>
<evidence type="ECO:0000313" key="1">
    <source>
        <dbReference type="EMBL" id="SDW21651.1"/>
    </source>
</evidence>
<dbReference type="STRING" id="1122204.SAMN05421781_0870"/>
<sequence>MTPLIIGYTIQGTEIIVGTPESLASFADEPCVAVHEDIEVLFRTLHPFAVKGVTIRFLPDVQSLKTAWEIYDISGSSYRSPYH</sequence>
<dbReference type="RefSeq" id="WP_091611620.1">
    <property type="nucleotide sequence ID" value="NZ_FNNC01000001.1"/>
</dbReference>
<dbReference type="EMBL" id="FNNC01000001">
    <property type="protein sequence ID" value="SDW21651.1"/>
    <property type="molecule type" value="Genomic_DNA"/>
</dbReference>
<accession>A0A1H2RQG2</accession>
<dbReference type="OrthoDB" id="9845653at2"/>
<name>A0A1H2RQG2_9BACI</name>
<reference evidence="1 2" key="1">
    <citation type="submission" date="2016-10" db="EMBL/GenBank/DDBJ databases">
        <authorList>
            <person name="de Groot N.N."/>
        </authorList>
    </citation>
    <scope>NUCLEOTIDE SEQUENCE [LARGE SCALE GENOMIC DNA]</scope>
    <source>
        <strain evidence="1 2">DSM 23126</strain>
    </source>
</reference>
<dbReference type="Proteomes" id="UP000199488">
    <property type="component" value="Unassembled WGS sequence"/>
</dbReference>
<evidence type="ECO:0000313" key="2">
    <source>
        <dbReference type="Proteomes" id="UP000199488"/>
    </source>
</evidence>